<evidence type="ECO:0000313" key="3">
    <source>
        <dbReference type="Proteomes" id="UP000180235"/>
    </source>
</evidence>
<dbReference type="OrthoDB" id="488113at2"/>
<keyword evidence="3" id="KW-1185">Reference proteome</keyword>
<dbReference type="KEGG" id="glt:GlitD10_1315"/>
<evidence type="ECO:0000259" key="1">
    <source>
        <dbReference type="Pfam" id="PF10047"/>
    </source>
</evidence>
<protein>
    <recommendedName>
        <fullName evidence="1">DUF2281 domain-containing protein</fullName>
    </recommendedName>
</protein>
<evidence type="ECO:0000313" key="2">
    <source>
        <dbReference type="EMBL" id="APB33636.1"/>
    </source>
</evidence>
<sequence>MIPETLLTQLQSLPPKQIQVVSDFVEFLHQKYGISANPSPQEQSPRSLGLYQGMGWISEDFDAPLTDEFWLGEA</sequence>
<dbReference type="EMBL" id="CP017675">
    <property type="protein sequence ID" value="APB33636.1"/>
    <property type="molecule type" value="Genomic_DNA"/>
</dbReference>
<dbReference type="STRING" id="1188229.GlitD10_1315"/>
<dbReference type="InterPro" id="IPR018739">
    <property type="entry name" value="DUF2281"/>
</dbReference>
<proteinExistence type="predicted"/>
<dbReference type="AlphaFoldDB" id="A0A1J0ACH2"/>
<organism evidence="2 3">
    <name type="scientific">Gloeomargarita lithophora Alchichica-D10</name>
    <dbReference type="NCBI Taxonomy" id="1188229"/>
    <lineage>
        <taxon>Bacteria</taxon>
        <taxon>Bacillati</taxon>
        <taxon>Cyanobacteriota</taxon>
        <taxon>Cyanophyceae</taxon>
        <taxon>Gloeomargaritales</taxon>
        <taxon>Gloeomargaritaceae</taxon>
        <taxon>Gloeomargarita</taxon>
    </lineage>
</organism>
<reference evidence="2 3" key="1">
    <citation type="submission" date="2016-10" db="EMBL/GenBank/DDBJ databases">
        <title>Description of Gloeomargarita lithophora gen. nov., sp. nov., a thylakoid-bearing basal-branching cyanobacterium with intracellular carbonates, and proposal for Gloeomargaritales ord. nov.</title>
        <authorList>
            <person name="Moreira D."/>
            <person name="Tavera R."/>
            <person name="Benzerara K."/>
            <person name="Skouri-Panet F."/>
            <person name="Couradeau E."/>
            <person name="Gerard E."/>
            <person name="Loussert C."/>
            <person name="Novelo E."/>
            <person name="Zivanovic Y."/>
            <person name="Lopez-Garcia P."/>
        </authorList>
    </citation>
    <scope>NUCLEOTIDE SEQUENCE [LARGE SCALE GENOMIC DNA]</scope>
    <source>
        <strain evidence="2 3">D10</strain>
    </source>
</reference>
<dbReference type="Proteomes" id="UP000180235">
    <property type="component" value="Chromosome"/>
</dbReference>
<feature type="domain" description="DUF2281" evidence="1">
    <location>
        <begin position="6"/>
        <end position="67"/>
    </location>
</feature>
<gene>
    <name evidence="2" type="ORF">GlitD10_1315</name>
</gene>
<dbReference type="Pfam" id="PF10047">
    <property type="entry name" value="DUF2281"/>
    <property type="match status" value="1"/>
</dbReference>
<name>A0A1J0ACH2_9CYAN</name>
<accession>A0A1J0ACH2</accession>